<dbReference type="AlphaFoldDB" id="A0A6A5UAW7"/>
<dbReference type="OrthoDB" id="5402633at2759"/>
<dbReference type="PRINTS" id="PR00250">
    <property type="entry name" value="GPCRSTE2"/>
</dbReference>
<name>A0A6A5UAW7_9PLEO</name>
<feature type="transmembrane region" description="Helical" evidence="2">
    <location>
        <begin position="273"/>
        <end position="291"/>
    </location>
</feature>
<evidence type="ECO:0000313" key="4">
    <source>
        <dbReference type="Proteomes" id="UP000800035"/>
    </source>
</evidence>
<gene>
    <name evidence="3" type="ORF">CC80DRAFT_158812</name>
</gene>
<feature type="transmembrane region" description="Helical" evidence="2">
    <location>
        <begin position="240"/>
        <end position="261"/>
    </location>
</feature>
<dbReference type="Gene3D" id="1.10.287.920">
    <property type="entry name" value="Pheromone alpha factor receptor"/>
    <property type="match status" value="1"/>
</dbReference>
<dbReference type="GO" id="GO:0004932">
    <property type="term" value="F:mating-type factor pheromone receptor activity"/>
    <property type="evidence" value="ECO:0007669"/>
    <property type="project" value="InterPro"/>
</dbReference>
<sequence length="382" mass="42099">MLDVTVDPNLDRWTQNFTLIGSDGEPFTTNMGEIDFMRKWGIRLAINWASQIGASVILLLVLLLLTRREKRKSAIFIINGLCVVLNTIRSILQCVWLTTEFYHPYAVVSNDYSRATSLNYGNTIASNIIIVVLIVGIMVSLSLQVWVVCVTLSPLHRILVMGGTTVVATVAVGFRFAVSVLTNIQTLKHETMDEYVDIIMDMHITQAVAVWLYCCVFTFKLGQAILQRRKMNMDQFGPMQIIFIMGCQTMIVPAIFTSLQVCQEVPELASQSTTIICIFLPLSAIWAGLVANEAGVASRSADGHQRLLKDQFYRAPTSSTNNSTAGEKKNSLTCSTYASSGKEPLSPISARHAKTPSDNAIHVGRDWSVTEGEASTAHKAEA</sequence>
<feature type="region of interest" description="Disordered" evidence="1">
    <location>
        <begin position="336"/>
        <end position="382"/>
    </location>
</feature>
<feature type="transmembrane region" description="Helical" evidence="2">
    <location>
        <begin position="124"/>
        <end position="146"/>
    </location>
</feature>
<keyword evidence="2" id="KW-0812">Transmembrane</keyword>
<feature type="transmembrane region" description="Helical" evidence="2">
    <location>
        <begin position="198"/>
        <end position="219"/>
    </location>
</feature>
<reference evidence="3" key="1">
    <citation type="journal article" date="2020" name="Stud. Mycol.">
        <title>101 Dothideomycetes genomes: a test case for predicting lifestyles and emergence of pathogens.</title>
        <authorList>
            <person name="Haridas S."/>
            <person name="Albert R."/>
            <person name="Binder M."/>
            <person name="Bloem J."/>
            <person name="Labutti K."/>
            <person name="Salamov A."/>
            <person name="Andreopoulos B."/>
            <person name="Baker S."/>
            <person name="Barry K."/>
            <person name="Bills G."/>
            <person name="Bluhm B."/>
            <person name="Cannon C."/>
            <person name="Castanera R."/>
            <person name="Culley D."/>
            <person name="Daum C."/>
            <person name="Ezra D."/>
            <person name="Gonzalez J."/>
            <person name="Henrissat B."/>
            <person name="Kuo A."/>
            <person name="Liang C."/>
            <person name="Lipzen A."/>
            <person name="Lutzoni F."/>
            <person name="Magnuson J."/>
            <person name="Mondo S."/>
            <person name="Nolan M."/>
            <person name="Ohm R."/>
            <person name="Pangilinan J."/>
            <person name="Park H.-J."/>
            <person name="Ramirez L."/>
            <person name="Alfaro M."/>
            <person name="Sun H."/>
            <person name="Tritt A."/>
            <person name="Yoshinaga Y."/>
            <person name="Zwiers L.-H."/>
            <person name="Turgeon B."/>
            <person name="Goodwin S."/>
            <person name="Spatafora J."/>
            <person name="Crous P."/>
            <person name="Grigoriev I."/>
        </authorList>
    </citation>
    <scope>NUCLEOTIDE SEQUENCE</scope>
    <source>
        <strain evidence="3">CBS 675.92</strain>
    </source>
</reference>
<protein>
    <recommendedName>
        <fullName evidence="5">Pheromone receptor</fullName>
    </recommendedName>
</protein>
<feature type="transmembrane region" description="Helical" evidence="2">
    <location>
        <begin position="158"/>
        <end position="178"/>
    </location>
</feature>
<dbReference type="Proteomes" id="UP000800035">
    <property type="component" value="Unassembled WGS sequence"/>
</dbReference>
<accession>A0A6A5UAW7</accession>
<proteinExistence type="predicted"/>
<feature type="transmembrane region" description="Helical" evidence="2">
    <location>
        <begin position="45"/>
        <end position="66"/>
    </location>
</feature>
<feature type="transmembrane region" description="Helical" evidence="2">
    <location>
        <begin position="73"/>
        <end position="92"/>
    </location>
</feature>
<dbReference type="InterPro" id="IPR027458">
    <property type="entry name" value="STE2_TM1-TM2_sf"/>
</dbReference>
<dbReference type="GO" id="GO:0000750">
    <property type="term" value="P:pheromone-dependent signal transduction involved in conjugation with cellular fusion"/>
    <property type="evidence" value="ECO:0007669"/>
    <property type="project" value="TreeGrafter"/>
</dbReference>
<evidence type="ECO:0000256" key="2">
    <source>
        <dbReference type="SAM" id="Phobius"/>
    </source>
</evidence>
<evidence type="ECO:0000256" key="1">
    <source>
        <dbReference type="SAM" id="MobiDB-lite"/>
    </source>
</evidence>
<dbReference type="PANTHER" id="PTHR28009">
    <property type="entry name" value="PHEROMONE ALPHA FACTOR RECEPTOR"/>
    <property type="match status" value="1"/>
</dbReference>
<keyword evidence="2" id="KW-0472">Membrane</keyword>
<dbReference type="InterPro" id="IPR000366">
    <property type="entry name" value="GPCR_STE2"/>
</dbReference>
<keyword evidence="4" id="KW-1185">Reference proteome</keyword>
<dbReference type="EMBL" id="ML976979">
    <property type="protein sequence ID" value="KAF1962303.1"/>
    <property type="molecule type" value="Genomic_DNA"/>
</dbReference>
<keyword evidence="2" id="KW-1133">Transmembrane helix</keyword>
<evidence type="ECO:0008006" key="5">
    <source>
        <dbReference type="Google" id="ProtNLM"/>
    </source>
</evidence>
<evidence type="ECO:0000313" key="3">
    <source>
        <dbReference type="EMBL" id="KAF1962303.1"/>
    </source>
</evidence>
<dbReference type="CDD" id="cd14939">
    <property type="entry name" value="7tmD_STE2"/>
    <property type="match status" value="1"/>
</dbReference>
<organism evidence="3 4">
    <name type="scientific">Byssothecium circinans</name>
    <dbReference type="NCBI Taxonomy" id="147558"/>
    <lineage>
        <taxon>Eukaryota</taxon>
        <taxon>Fungi</taxon>
        <taxon>Dikarya</taxon>
        <taxon>Ascomycota</taxon>
        <taxon>Pezizomycotina</taxon>
        <taxon>Dothideomycetes</taxon>
        <taxon>Pleosporomycetidae</taxon>
        <taxon>Pleosporales</taxon>
        <taxon>Massarineae</taxon>
        <taxon>Massarinaceae</taxon>
        <taxon>Byssothecium</taxon>
    </lineage>
</organism>
<dbReference type="PANTHER" id="PTHR28009:SF1">
    <property type="entry name" value="PHEROMONE ALPHA FACTOR RECEPTOR"/>
    <property type="match status" value="1"/>
</dbReference>
<dbReference type="GO" id="GO:0038038">
    <property type="term" value="C:G protein-coupled receptor homodimeric complex"/>
    <property type="evidence" value="ECO:0007669"/>
    <property type="project" value="TreeGrafter"/>
</dbReference>
<dbReference type="Pfam" id="PF02116">
    <property type="entry name" value="STE2"/>
    <property type="match status" value="1"/>
</dbReference>